<dbReference type="InterPro" id="IPR013087">
    <property type="entry name" value="Znf_C2H2_type"/>
</dbReference>
<keyword evidence="4" id="KW-1185">Reference proteome</keyword>
<protein>
    <recommendedName>
        <fullName evidence="2">C2H2-type domain-containing protein</fullName>
    </recommendedName>
</protein>
<name>A0AAN5D4G6_9BILA</name>
<feature type="compositionally biased region" description="Low complexity" evidence="1">
    <location>
        <begin position="415"/>
        <end position="426"/>
    </location>
</feature>
<feature type="region of interest" description="Disordered" evidence="1">
    <location>
        <begin position="381"/>
        <end position="466"/>
    </location>
</feature>
<dbReference type="InterPro" id="IPR052797">
    <property type="entry name" value="RegFact_GeneExpr_CellDeath"/>
</dbReference>
<proteinExistence type="predicted"/>
<evidence type="ECO:0000256" key="1">
    <source>
        <dbReference type="SAM" id="MobiDB-lite"/>
    </source>
</evidence>
<reference evidence="4" key="1">
    <citation type="submission" date="2022-10" db="EMBL/GenBank/DDBJ databases">
        <title>Genome assembly of Pristionchus species.</title>
        <authorList>
            <person name="Yoshida K."/>
            <person name="Sommer R.J."/>
        </authorList>
    </citation>
    <scope>NUCLEOTIDE SEQUENCE [LARGE SCALE GENOMIC DNA]</scope>
    <source>
        <strain evidence="4">RS5460</strain>
    </source>
</reference>
<dbReference type="PROSITE" id="PS00028">
    <property type="entry name" value="ZINC_FINGER_C2H2_1"/>
    <property type="match status" value="1"/>
</dbReference>
<evidence type="ECO:0000259" key="2">
    <source>
        <dbReference type="PROSITE" id="PS00028"/>
    </source>
</evidence>
<dbReference type="PANTHER" id="PTHR33936:SF3">
    <property type="entry name" value="C2H2-TYPE DOMAIN-CONTAINING PROTEIN"/>
    <property type="match status" value="1"/>
</dbReference>
<organism evidence="3 4">
    <name type="scientific">Pristionchus mayeri</name>
    <dbReference type="NCBI Taxonomy" id="1317129"/>
    <lineage>
        <taxon>Eukaryota</taxon>
        <taxon>Metazoa</taxon>
        <taxon>Ecdysozoa</taxon>
        <taxon>Nematoda</taxon>
        <taxon>Chromadorea</taxon>
        <taxon>Rhabditida</taxon>
        <taxon>Rhabditina</taxon>
        <taxon>Diplogasteromorpha</taxon>
        <taxon>Diplogasteroidea</taxon>
        <taxon>Neodiplogasteridae</taxon>
        <taxon>Pristionchus</taxon>
    </lineage>
</organism>
<dbReference type="AlphaFoldDB" id="A0AAN5D4G6"/>
<feature type="compositionally biased region" description="Acidic residues" evidence="1">
    <location>
        <begin position="385"/>
        <end position="397"/>
    </location>
</feature>
<feature type="compositionally biased region" description="Basic and acidic residues" evidence="1">
    <location>
        <begin position="398"/>
        <end position="409"/>
    </location>
</feature>
<dbReference type="Proteomes" id="UP001328107">
    <property type="component" value="Unassembled WGS sequence"/>
</dbReference>
<evidence type="ECO:0000313" key="3">
    <source>
        <dbReference type="EMBL" id="GMR56676.1"/>
    </source>
</evidence>
<feature type="compositionally biased region" description="Acidic residues" evidence="1">
    <location>
        <begin position="450"/>
        <end position="460"/>
    </location>
</feature>
<dbReference type="PANTHER" id="PTHR33936">
    <property type="entry name" value="PROTEIN CBG17840"/>
    <property type="match status" value="1"/>
</dbReference>
<accession>A0AAN5D4G6</accession>
<feature type="non-terminal residue" evidence="3">
    <location>
        <position position="1"/>
    </location>
</feature>
<gene>
    <name evidence="3" type="ORF">PMAYCL1PPCAC_26871</name>
</gene>
<comment type="caution">
    <text evidence="3">The sequence shown here is derived from an EMBL/GenBank/DDBJ whole genome shotgun (WGS) entry which is preliminary data.</text>
</comment>
<feature type="domain" description="C2H2-type" evidence="2">
    <location>
        <begin position="79"/>
        <end position="100"/>
    </location>
</feature>
<dbReference type="EMBL" id="BTRK01000006">
    <property type="protein sequence ID" value="GMR56676.1"/>
    <property type="molecule type" value="Genomic_DNA"/>
</dbReference>
<evidence type="ECO:0000313" key="4">
    <source>
        <dbReference type="Proteomes" id="UP001328107"/>
    </source>
</evidence>
<feature type="compositionally biased region" description="Basic and acidic residues" evidence="1">
    <location>
        <begin position="432"/>
        <end position="449"/>
    </location>
</feature>
<sequence>DFMDNRVPLPVTGRLARLDTHEDAFTSACQSVRTNRDLCPFGCGKLLAPRTIDYHRLNGCRGKQEDAFADLSRKRSFTCGACYEEFVTREAFFSHLTHEHAVEATIRTEVFPDQTTFERFRYWLEAQGGAHFRQKSGAKNRPTGKGIFMMCNRSGLVHTTAATGEPDKDKLGSYRVGYTCTAFINGTIYPDGHVSVRYCGDHYGHDARVRIPQSVKNLIMHMQGEGKSNGAIIRFLQDRFIPLGHSSIHAQRAAYVDLEELRSITPMLRKLSHIPYEKEEEWEQELLESAGIARRWGPPYPPRQIDWLPTRELAKQLNWPHPFVFKAKIRNSSGEWMTFDEERGVYVRDTTRRTPVLKAQHHFLEDLGHPYMVKEEREVGRVEEDGMEEAGEEDVDVEDLREKTPHEMPEPLPVASTSSAASPPSSTKKRARMEGGEGVVKEGEGAGRTEDEEGEGETEAENGQSCARRSAFLASSIVAELDMIRALVKGESDCLSEAELAAYLKQTRALRLSFEPLPRRDRSTRDFAVPQLARPSRVLPIRGRTRSSAAAFQHRSIELRSPFGDGGSGWAALAAASDAASSSASVPGASAARKRGASMMSAEPPHEIDACDEAMITGRKLQYNSLLWS</sequence>